<protein>
    <submittedName>
        <fullName evidence="1">Unannotated protein</fullName>
    </submittedName>
</protein>
<evidence type="ECO:0000313" key="1">
    <source>
        <dbReference type="EMBL" id="CAB4683503.1"/>
    </source>
</evidence>
<sequence>MPLTGQPIPPLTRRQLLTRSTGLAGVFAGAGVLSACGSGATTASGNEASPAISGAQVNVTVATSERALIAQYTSTISAFPQLTPSLEPLLRQHEEHLAATGVEVPDPPDQPPPSELLVAIAALSQAELTAALERRESCLLASDPDFVRTLTFIAASEASHVAALKTVRQSQ</sequence>
<evidence type="ECO:0000313" key="2">
    <source>
        <dbReference type="EMBL" id="CAB4738207.1"/>
    </source>
</evidence>
<accession>A0A6J6NG80</accession>
<dbReference type="EMBL" id="CAEZZA010000012">
    <property type="protein sequence ID" value="CAB4738207.1"/>
    <property type="molecule type" value="Genomic_DNA"/>
</dbReference>
<dbReference type="AlphaFoldDB" id="A0A6J6NG80"/>
<dbReference type="PROSITE" id="PS51318">
    <property type="entry name" value="TAT"/>
    <property type="match status" value="1"/>
</dbReference>
<dbReference type="InterPro" id="IPR006311">
    <property type="entry name" value="TAT_signal"/>
</dbReference>
<reference evidence="1" key="1">
    <citation type="submission" date="2020-05" db="EMBL/GenBank/DDBJ databases">
        <authorList>
            <person name="Chiriac C."/>
            <person name="Salcher M."/>
            <person name="Ghai R."/>
            <person name="Kavagutti S V."/>
        </authorList>
    </citation>
    <scope>NUCLEOTIDE SEQUENCE</scope>
</reference>
<gene>
    <name evidence="1" type="ORF">UFOPK2310_01384</name>
    <name evidence="2" type="ORF">UFOPK2809_00171</name>
</gene>
<proteinExistence type="predicted"/>
<organism evidence="1">
    <name type="scientific">freshwater metagenome</name>
    <dbReference type="NCBI Taxonomy" id="449393"/>
    <lineage>
        <taxon>unclassified sequences</taxon>
        <taxon>metagenomes</taxon>
        <taxon>ecological metagenomes</taxon>
    </lineage>
</organism>
<name>A0A6J6NG80_9ZZZZ</name>
<dbReference type="EMBL" id="CAEZWW010000203">
    <property type="protein sequence ID" value="CAB4683503.1"/>
    <property type="molecule type" value="Genomic_DNA"/>
</dbReference>